<dbReference type="AlphaFoldDB" id="A0A0D9ZGW4"/>
<dbReference type="Proteomes" id="UP000026961">
    <property type="component" value="Chromosome 4"/>
</dbReference>
<protein>
    <submittedName>
        <fullName evidence="1">Uncharacterized protein</fullName>
    </submittedName>
</protein>
<evidence type="ECO:0000313" key="2">
    <source>
        <dbReference type="Proteomes" id="UP000026961"/>
    </source>
</evidence>
<keyword evidence="2" id="KW-1185">Reference proteome</keyword>
<dbReference type="Gramene" id="OGLUM04G01850.1">
    <property type="protein sequence ID" value="OGLUM04G01850.1"/>
    <property type="gene ID" value="OGLUM04G01850"/>
</dbReference>
<dbReference type="HOGENOM" id="CLU_2501594_0_0_1"/>
<evidence type="ECO:0000313" key="1">
    <source>
        <dbReference type="EnsemblPlants" id="OGLUM04G01850.1"/>
    </source>
</evidence>
<proteinExistence type="predicted"/>
<reference evidence="1" key="1">
    <citation type="submission" date="2015-04" db="UniProtKB">
        <authorList>
            <consortium name="EnsemblPlants"/>
        </authorList>
    </citation>
    <scope>IDENTIFICATION</scope>
</reference>
<name>A0A0D9ZGW4_9ORYZ</name>
<sequence length="86" mass="9331">MAMPKEAPHTLSLLSRIAASPAPHASAPLSHIAPLRIAPLLSRILRHCPPHRIHAASRFVASVVPGYRSHLPRLFGVGYSIDDWTA</sequence>
<reference evidence="1" key="2">
    <citation type="submission" date="2018-05" db="EMBL/GenBank/DDBJ databases">
        <title>OgluRS3 (Oryza glumaepatula Reference Sequence Version 3).</title>
        <authorList>
            <person name="Zhang J."/>
            <person name="Kudrna D."/>
            <person name="Lee S."/>
            <person name="Talag J."/>
            <person name="Welchert J."/>
            <person name="Wing R.A."/>
        </authorList>
    </citation>
    <scope>NUCLEOTIDE SEQUENCE [LARGE SCALE GENOMIC DNA]</scope>
</reference>
<dbReference type="EnsemblPlants" id="OGLUM04G01850.1">
    <property type="protein sequence ID" value="OGLUM04G01850.1"/>
    <property type="gene ID" value="OGLUM04G01850"/>
</dbReference>
<organism evidence="1">
    <name type="scientific">Oryza glumipatula</name>
    <dbReference type="NCBI Taxonomy" id="40148"/>
    <lineage>
        <taxon>Eukaryota</taxon>
        <taxon>Viridiplantae</taxon>
        <taxon>Streptophyta</taxon>
        <taxon>Embryophyta</taxon>
        <taxon>Tracheophyta</taxon>
        <taxon>Spermatophyta</taxon>
        <taxon>Magnoliopsida</taxon>
        <taxon>Liliopsida</taxon>
        <taxon>Poales</taxon>
        <taxon>Poaceae</taxon>
        <taxon>BOP clade</taxon>
        <taxon>Oryzoideae</taxon>
        <taxon>Oryzeae</taxon>
        <taxon>Oryzinae</taxon>
        <taxon>Oryza</taxon>
    </lineage>
</organism>
<accession>A0A0D9ZGW4</accession>